<dbReference type="EMBL" id="JABSTV010001250">
    <property type="protein sequence ID" value="KAH7955689.1"/>
    <property type="molecule type" value="Genomic_DNA"/>
</dbReference>
<dbReference type="Pfam" id="PF04218">
    <property type="entry name" value="CENP-B_N"/>
    <property type="match status" value="1"/>
</dbReference>
<dbReference type="PROSITE" id="PS50960">
    <property type="entry name" value="HTH_PSQ"/>
    <property type="match status" value="1"/>
</dbReference>
<dbReference type="PANTHER" id="PTHR23346">
    <property type="entry name" value="TRANSLATIONAL ACTIVATOR GCN1-RELATED"/>
    <property type="match status" value="1"/>
</dbReference>
<dbReference type="GO" id="GO:0003677">
    <property type="term" value="F:DNA binding"/>
    <property type="evidence" value="ECO:0007669"/>
    <property type="project" value="UniProtKB-UniRule"/>
</dbReference>
<dbReference type="Proteomes" id="UP000821837">
    <property type="component" value="Unassembled WGS sequence"/>
</dbReference>
<evidence type="ECO:0000259" key="4">
    <source>
        <dbReference type="PROSITE" id="PS50960"/>
    </source>
</evidence>
<proteinExistence type="predicted"/>
<dbReference type="GO" id="GO:0034198">
    <property type="term" value="P:cellular response to amino acid starvation"/>
    <property type="evidence" value="ECO:0007669"/>
    <property type="project" value="TreeGrafter"/>
</dbReference>
<evidence type="ECO:0000256" key="1">
    <source>
        <dbReference type="ARBA" id="ARBA00004123"/>
    </source>
</evidence>
<reference evidence="5" key="2">
    <citation type="submission" date="2021-09" db="EMBL/GenBank/DDBJ databases">
        <authorList>
            <person name="Jia N."/>
            <person name="Wang J."/>
            <person name="Shi W."/>
            <person name="Du L."/>
            <person name="Sun Y."/>
            <person name="Zhan W."/>
            <person name="Jiang J."/>
            <person name="Wang Q."/>
            <person name="Zhang B."/>
            <person name="Ji P."/>
            <person name="Sakyi L.B."/>
            <person name="Cui X."/>
            <person name="Yuan T."/>
            <person name="Jiang B."/>
            <person name="Yang W."/>
            <person name="Lam T.T.-Y."/>
            <person name="Chang Q."/>
            <person name="Ding S."/>
            <person name="Wang X."/>
            <person name="Zhu J."/>
            <person name="Ruan X."/>
            <person name="Zhao L."/>
            <person name="Wei J."/>
            <person name="Que T."/>
            <person name="Du C."/>
            <person name="Cheng J."/>
            <person name="Dai P."/>
            <person name="Han X."/>
            <person name="Huang E."/>
            <person name="Gao Y."/>
            <person name="Liu J."/>
            <person name="Shao H."/>
            <person name="Ye R."/>
            <person name="Li L."/>
            <person name="Wei W."/>
            <person name="Wang X."/>
            <person name="Wang C."/>
            <person name="Huo Q."/>
            <person name="Li W."/>
            <person name="Guo W."/>
            <person name="Chen H."/>
            <person name="Chen S."/>
            <person name="Zhou L."/>
            <person name="Zhou L."/>
            <person name="Ni X."/>
            <person name="Tian J."/>
            <person name="Zhou Y."/>
            <person name="Sheng Y."/>
            <person name="Liu T."/>
            <person name="Pan Y."/>
            <person name="Xia L."/>
            <person name="Li J."/>
            <person name="Zhao F."/>
            <person name="Cao W."/>
        </authorList>
    </citation>
    <scope>NUCLEOTIDE SEQUENCE</scope>
    <source>
        <strain evidence="5">Rsan-2018</strain>
        <tissue evidence="5">Larvae</tissue>
    </source>
</reference>
<evidence type="ECO:0000256" key="2">
    <source>
        <dbReference type="ARBA" id="ARBA00022737"/>
    </source>
</evidence>
<dbReference type="InterPro" id="IPR009057">
    <property type="entry name" value="Homeodomain-like_sf"/>
</dbReference>
<evidence type="ECO:0000313" key="6">
    <source>
        <dbReference type="Proteomes" id="UP000821837"/>
    </source>
</evidence>
<protein>
    <recommendedName>
        <fullName evidence="4">HTH psq-type domain-containing protein</fullName>
    </recommendedName>
</protein>
<accession>A0A9D4PTW3</accession>
<dbReference type="GO" id="GO:0019887">
    <property type="term" value="F:protein kinase regulator activity"/>
    <property type="evidence" value="ECO:0007669"/>
    <property type="project" value="TreeGrafter"/>
</dbReference>
<dbReference type="Pfam" id="PF25801">
    <property type="entry name" value="HEAT_GCN1_C_2"/>
    <property type="match status" value="1"/>
</dbReference>
<dbReference type="GO" id="GO:0005634">
    <property type="term" value="C:nucleus"/>
    <property type="evidence" value="ECO:0007669"/>
    <property type="project" value="UniProtKB-SubCell"/>
</dbReference>
<evidence type="ECO:0000256" key="3">
    <source>
        <dbReference type="PROSITE-ProRule" id="PRU00320"/>
    </source>
</evidence>
<keyword evidence="2" id="KW-0677">Repeat</keyword>
<dbReference type="InterPro" id="IPR011989">
    <property type="entry name" value="ARM-like"/>
</dbReference>
<dbReference type="AlphaFoldDB" id="A0A9D4PTW3"/>
<dbReference type="SUPFAM" id="SSF46689">
    <property type="entry name" value="Homeodomain-like"/>
    <property type="match status" value="1"/>
</dbReference>
<organism evidence="5 6">
    <name type="scientific">Rhipicephalus sanguineus</name>
    <name type="common">Brown dog tick</name>
    <name type="synonym">Ixodes sanguineus</name>
    <dbReference type="NCBI Taxonomy" id="34632"/>
    <lineage>
        <taxon>Eukaryota</taxon>
        <taxon>Metazoa</taxon>
        <taxon>Ecdysozoa</taxon>
        <taxon>Arthropoda</taxon>
        <taxon>Chelicerata</taxon>
        <taxon>Arachnida</taxon>
        <taxon>Acari</taxon>
        <taxon>Parasitiformes</taxon>
        <taxon>Ixodida</taxon>
        <taxon>Ixodoidea</taxon>
        <taxon>Ixodidae</taxon>
        <taxon>Rhipicephalinae</taxon>
        <taxon>Rhipicephalus</taxon>
        <taxon>Rhipicephalus</taxon>
    </lineage>
</organism>
<reference evidence="5" key="1">
    <citation type="journal article" date="2020" name="Cell">
        <title>Large-Scale Comparative Analyses of Tick Genomes Elucidate Their Genetic Diversity and Vector Capacities.</title>
        <authorList>
            <consortium name="Tick Genome and Microbiome Consortium (TIGMIC)"/>
            <person name="Jia N."/>
            <person name="Wang J."/>
            <person name="Shi W."/>
            <person name="Du L."/>
            <person name="Sun Y."/>
            <person name="Zhan W."/>
            <person name="Jiang J.F."/>
            <person name="Wang Q."/>
            <person name="Zhang B."/>
            <person name="Ji P."/>
            <person name="Bell-Sakyi L."/>
            <person name="Cui X.M."/>
            <person name="Yuan T.T."/>
            <person name="Jiang B.G."/>
            <person name="Yang W.F."/>
            <person name="Lam T.T."/>
            <person name="Chang Q.C."/>
            <person name="Ding S.J."/>
            <person name="Wang X.J."/>
            <person name="Zhu J.G."/>
            <person name="Ruan X.D."/>
            <person name="Zhao L."/>
            <person name="Wei J.T."/>
            <person name="Ye R.Z."/>
            <person name="Que T.C."/>
            <person name="Du C.H."/>
            <person name="Zhou Y.H."/>
            <person name="Cheng J.X."/>
            <person name="Dai P.F."/>
            <person name="Guo W.B."/>
            <person name="Han X.H."/>
            <person name="Huang E.J."/>
            <person name="Li L.F."/>
            <person name="Wei W."/>
            <person name="Gao Y.C."/>
            <person name="Liu J.Z."/>
            <person name="Shao H.Z."/>
            <person name="Wang X."/>
            <person name="Wang C.C."/>
            <person name="Yang T.C."/>
            <person name="Huo Q.B."/>
            <person name="Li W."/>
            <person name="Chen H.Y."/>
            <person name="Chen S.E."/>
            <person name="Zhou L.G."/>
            <person name="Ni X.B."/>
            <person name="Tian J.H."/>
            <person name="Sheng Y."/>
            <person name="Liu T."/>
            <person name="Pan Y.S."/>
            <person name="Xia L.Y."/>
            <person name="Li J."/>
            <person name="Zhao F."/>
            <person name="Cao W.C."/>
        </authorList>
    </citation>
    <scope>NUCLEOTIDE SEQUENCE</scope>
    <source>
        <strain evidence="5">Rsan-2018</strain>
    </source>
</reference>
<feature type="DNA-binding region" description="H-T-H motif" evidence="3">
    <location>
        <begin position="236"/>
        <end position="256"/>
    </location>
</feature>
<evidence type="ECO:0000313" key="5">
    <source>
        <dbReference type="EMBL" id="KAH7955689.1"/>
    </source>
</evidence>
<dbReference type="VEuPathDB" id="VectorBase:RSAN_036287"/>
<dbReference type="PANTHER" id="PTHR23346:SF7">
    <property type="entry name" value="STALLED RIBOSOME SENSOR GCN1"/>
    <property type="match status" value="1"/>
</dbReference>
<gene>
    <name evidence="5" type="ORF">HPB52_002887</name>
</gene>
<name>A0A9D4PTW3_RHISA</name>
<comment type="subcellular location">
    <subcellularLocation>
        <location evidence="1 3">Nucleus</location>
    </subcellularLocation>
</comment>
<keyword evidence="3" id="KW-0238">DNA-binding</keyword>
<dbReference type="GO" id="GO:0005829">
    <property type="term" value="C:cytosol"/>
    <property type="evidence" value="ECO:0007669"/>
    <property type="project" value="TreeGrafter"/>
</dbReference>
<dbReference type="Gene3D" id="1.25.10.10">
    <property type="entry name" value="Leucine-rich Repeat Variant"/>
    <property type="match status" value="1"/>
</dbReference>
<sequence>MLYALHRVVAAAGHKMSDLMRRSVTASVSSYLSSSEDGCRTAAAGCLGSLCRWLPPDELAIFAREHLLSDDPSEDWTLRHGCSVTLSVALKQAPERILTDDWRDRVVKTLIKYMTADRVPIVIGGVRGTGHCLRHLLLVNSEELPQVLLTTFAKLKASADGIAVACSAPDHEAAAPAVPVPGLIVDLVTVMCGLSVSTCDEAPRAFTMATRGPYRMLDLATKVKILKEVEQGGTAKQDIARKYGIKPNTLSNILKNKRSVLDAFENDQFKMSRKRMCTGAHPDGADDDASCTVGEEDTSELDVDGLLPALGDVPFEVYVATDSSVETCGALSDGEIVEMVRPSEPSHETEVDDDAAASEPLPRAADVAAGLALAQRFFTAESNAEEALGHIYSLQDLLSAARFSKQKQTAITDFFS</sequence>
<dbReference type="InterPro" id="IPR016024">
    <property type="entry name" value="ARM-type_fold"/>
</dbReference>
<feature type="domain" description="HTH psq-type" evidence="4">
    <location>
        <begin position="208"/>
        <end position="260"/>
    </location>
</feature>
<keyword evidence="6" id="KW-1185">Reference proteome</keyword>
<dbReference type="SUPFAM" id="SSF48371">
    <property type="entry name" value="ARM repeat"/>
    <property type="match status" value="1"/>
</dbReference>
<dbReference type="InterPro" id="IPR007889">
    <property type="entry name" value="HTH_Psq"/>
</dbReference>
<dbReference type="Gene3D" id="1.10.10.60">
    <property type="entry name" value="Homeodomain-like"/>
    <property type="match status" value="1"/>
</dbReference>
<dbReference type="GO" id="GO:0006417">
    <property type="term" value="P:regulation of translation"/>
    <property type="evidence" value="ECO:0007669"/>
    <property type="project" value="TreeGrafter"/>
</dbReference>
<comment type="caution">
    <text evidence="5">The sequence shown here is derived from an EMBL/GenBank/DDBJ whole genome shotgun (WGS) entry which is preliminary data.</text>
</comment>
<keyword evidence="3" id="KW-0539">Nucleus</keyword>